<evidence type="ECO:0000259" key="1">
    <source>
        <dbReference type="Pfam" id="PF07238"/>
    </source>
</evidence>
<dbReference type="InterPro" id="IPR009875">
    <property type="entry name" value="PilZ_domain"/>
</dbReference>
<dbReference type="Proteomes" id="UP000193884">
    <property type="component" value="Unassembled WGS sequence"/>
</dbReference>
<sequence>MYGWDKRRSKRVRFDHEYRATLLGFDGTWRRDCILIDVSETGARLQIDGSTDVLKTREFFLLLSTTGLTYRRCELIRLDGSEIGVQFVTSRTIRSGP</sequence>
<organism evidence="2 3">
    <name type="scientific">Bradyrhizobium canariense</name>
    <dbReference type="NCBI Taxonomy" id="255045"/>
    <lineage>
        <taxon>Bacteria</taxon>
        <taxon>Pseudomonadati</taxon>
        <taxon>Pseudomonadota</taxon>
        <taxon>Alphaproteobacteria</taxon>
        <taxon>Hyphomicrobiales</taxon>
        <taxon>Nitrobacteraceae</taxon>
        <taxon>Bradyrhizobium</taxon>
    </lineage>
</organism>
<dbReference type="RefSeq" id="WP_085384505.1">
    <property type="nucleotide sequence ID" value="NZ_NAFJ01000149.1"/>
</dbReference>
<evidence type="ECO:0000313" key="3">
    <source>
        <dbReference type="Proteomes" id="UP000193884"/>
    </source>
</evidence>
<dbReference type="Gene3D" id="2.40.10.220">
    <property type="entry name" value="predicted glycosyltransferase like domains"/>
    <property type="match status" value="1"/>
</dbReference>
<evidence type="ECO:0000313" key="2">
    <source>
        <dbReference type="EMBL" id="OSJ28721.1"/>
    </source>
</evidence>
<proteinExistence type="predicted"/>
<dbReference type="Pfam" id="PF07238">
    <property type="entry name" value="PilZ"/>
    <property type="match status" value="1"/>
</dbReference>
<feature type="domain" description="PilZ" evidence="1">
    <location>
        <begin position="6"/>
        <end position="88"/>
    </location>
</feature>
<dbReference type="EMBL" id="NAFK01000160">
    <property type="protein sequence ID" value="OSJ28721.1"/>
    <property type="molecule type" value="Genomic_DNA"/>
</dbReference>
<comment type="caution">
    <text evidence="2">The sequence shown here is derived from an EMBL/GenBank/DDBJ whole genome shotgun (WGS) entry which is preliminary data.</text>
</comment>
<keyword evidence="3" id="KW-1185">Reference proteome</keyword>
<reference evidence="2 3" key="1">
    <citation type="submission" date="2017-03" db="EMBL/GenBank/DDBJ databases">
        <title>Whole genome sequences of fourteen strains of Bradyrhizobium canariense and one strain of Bradyrhizobium japonicum isolated from Lupinus (Papilionoideae: Genisteae) species in Algeria.</title>
        <authorList>
            <person name="Crovadore J."/>
            <person name="Chekireb D."/>
            <person name="Brachmann A."/>
            <person name="Chablais R."/>
            <person name="Cochard B."/>
            <person name="Lefort F."/>
        </authorList>
    </citation>
    <scope>NUCLEOTIDE SEQUENCE [LARGE SCALE GENOMIC DNA]</scope>
    <source>
        <strain evidence="2 3">UBMAN05</strain>
    </source>
</reference>
<protein>
    <submittedName>
        <fullName evidence="2">Pilus assembly protein PilZ</fullName>
    </submittedName>
</protein>
<gene>
    <name evidence="2" type="ORF">BST63_16260</name>
</gene>
<dbReference type="SUPFAM" id="SSF141371">
    <property type="entry name" value="PilZ domain-like"/>
    <property type="match status" value="1"/>
</dbReference>
<name>A0ABX3X2Y0_9BRAD</name>
<accession>A0ABX3X2Y0</accession>